<feature type="transmembrane region" description="Helical" evidence="5">
    <location>
        <begin position="169"/>
        <end position="191"/>
    </location>
</feature>
<feature type="transmembrane region" description="Helical" evidence="5">
    <location>
        <begin position="414"/>
        <end position="434"/>
    </location>
</feature>
<evidence type="ECO:0000256" key="4">
    <source>
        <dbReference type="ARBA" id="ARBA00023136"/>
    </source>
</evidence>
<dbReference type="InParanoid" id="A0A1S3BZ19"/>
<dbReference type="PANTHER" id="PTHR24064">
    <property type="entry name" value="SOLUTE CARRIER FAMILY 22 MEMBER"/>
    <property type="match status" value="1"/>
</dbReference>
<keyword evidence="7" id="KW-1185">Reference proteome</keyword>
<dbReference type="SUPFAM" id="SSF103473">
    <property type="entry name" value="MFS general substrate transporter"/>
    <property type="match status" value="1"/>
</dbReference>
<feature type="transmembrane region" description="Helical" evidence="5">
    <location>
        <begin position="347"/>
        <end position="369"/>
    </location>
</feature>
<keyword evidence="2 5" id="KW-0812">Transmembrane</keyword>
<accession>A0A1S3BZ19</accession>
<evidence type="ECO:0000256" key="1">
    <source>
        <dbReference type="ARBA" id="ARBA00004141"/>
    </source>
</evidence>
<dbReference type="GO" id="GO:0022857">
    <property type="term" value="F:transmembrane transporter activity"/>
    <property type="evidence" value="ECO:0007669"/>
    <property type="project" value="InterPro"/>
</dbReference>
<dbReference type="Proteomes" id="UP001652600">
    <property type="component" value="Chromosome 4"/>
</dbReference>
<proteinExistence type="predicted"/>
<dbReference type="GeneID" id="103494965"/>
<dbReference type="InterPro" id="IPR036259">
    <property type="entry name" value="MFS_trans_sf"/>
</dbReference>
<dbReference type="AlphaFoldDB" id="A0A1S3BZ19"/>
<dbReference type="PROSITE" id="PS50850">
    <property type="entry name" value="MFS"/>
    <property type="match status" value="1"/>
</dbReference>
<dbReference type="GO" id="GO:0016020">
    <property type="term" value="C:membrane"/>
    <property type="evidence" value="ECO:0007669"/>
    <property type="project" value="UniProtKB-SubCell"/>
</dbReference>
<gene>
    <name evidence="8" type="primary">LOC103494965</name>
</gene>
<comment type="subcellular location">
    <subcellularLocation>
        <location evidence="1">Membrane</location>
        <topology evidence="1">Multi-pass membrane protein</topology>
    </subcellularLocation>
</comment>
<feature type="transmembrane region" description="Helical" evidence="5">
    <location>
        <begin position="318"/>
        <end position="335"/>
    </location>
</feature>
<evidence type="ECO:0000256" key="5">
    <source>
        <dbReference type="SAM" id="Phobius"/>
    </source>
</evidence>
<dbReference type="eggNOG" id="KOG0255">
    <property type="taxonomic scope" value="Eukaryota"/>
</dbReference>
<protein>
    <submittedName>
        <fullName evidence="8">Organic cation/carnitine transporter 4-like</fullName>
    </submittedName>
</protein>
<dbReference type="InterPro" id="IPR020846">
    <property type="entry name" value="MFS_dom"/>
</dbReference>
<keyword evidence="3 5" id="KW-1133">Transmembrane helix</keyword>
<dbReference type="KEGG" id="cmo:103494965"/>
<feature type="transmembrane region" description="Helical" evidence="5">
    <location>
        <begin position="146"/>
        <end position="163"/>
    </location>
</feature>
<dbReference type="RefSeq" id="XP_008454577.3">
    <property type="nucleotide sequence ID" value="XM_008456355.3"/>
</dbReference>
<feature type="transmembrane region" description="Helical" evidence="5">
    <location>
        <begin position="116"/>
        <end position="134"/>
    </location>
</feature>
<evidence type="ECO:0000259" key="6">
    <source>
        <dbReference type="PROSITE" id="PS50850"/>
    </source>
</evidence>
<dbReference type="Pfam" id="PF00083">
    <property type="entry name" value="Sugar_tr"/>
    <property type="match status" value="1"/>
</dbReference>
<evidence type="ECO:0000256" key="3">
    <source>
        <dbReference type="ARBA" id="ARBA00022989"/>
    </source>
</evidence>
<evidence type="ECO:0000313" key="8">
    <source>
        <dbReference type="RefSeq" id="XP_008454577.3"/>
    </source>
</evidence>
<evidence type="ECO:0000256" key="2">
    <source>
        <dbReference type="ARBA" id="ARBA00022692"/>
    </source>
</evidence>
<feature type="domain" description="Major facilitator superfamily (MFS) profile" evidence="6">
    <location>
        <begin position="41"/>
        <end position="496"/>
    </location>
</feature>
<feature type="transmembrane region" description="Helical" evidence="5">
    <location>
        <begin position="376"/>
        <end position="394"/>
    </location>
</feature>
<keyword evidence="4 5" id="KW-0472">Membrane</keyword>
<sequence>MGDPVEERDVKLVAESEPERLTIDAMLQKYCGEFGPWQLRNFLLSNLSCTLEAFHTMVMIFADRDVEWRCLDRYGCDATAKDVCGLKPGTWEWVGGRGSSTVVEWSLVCGDKYKVGLAQAIFFIGCTLGAGIFGHLSDSSFGRKRSLILVCILNTVFGCLTALSPSYWIYVLLRLLTGVSTAGNALCAFVLSTEPIGPTRRGTAAMSSCYFFSGGIALLSGIAYIFQSWRKLYIVSSIPSLVYLIVVVPFLSESPRWFLVRGKLEETMKTLTTIAHSNNKHIPKGVVLTLDTKNNQTTDNKNNNIIDIMHSPTARTRLIGGVGVNFMNAVVYYGLSLNVVNLKTNLYINVLLNAAAEMPAFAVTTVLLGKMGRRGVGIWTFWFSGVFCLMGSLIKSSSSSSSSSSEGKWRILRMVCGLLGLSGMAGNYNLLGLYVAELFPTVVRNVALGCASQATQIGAILAPFVVVLGGRWPFFVFGICGILGGMLMFLLPETLNRPFYDTLAGLEDGENNNTNNIVASSSSINVLPLSLNNI</sequence>
<evidence type="ECO:0000313" key="7">
    <source>
        <dbReference type="Proteomes" id="UP001652600"/>
    </source>
</evidence>
<feature type="transmembrane region" description="Helical" evidence="5">
    <location>
        <begin position="472"/>
        <end position="491"/>
    </location>
</feature>
<name>A0A1S3BZ19_CUCME</name>
<organism evidence="7 8">
    <name type="scientific">Cucumis melo</name>
    <name type="common">Muskmelon</name>
    <dbReference type="NCBI Taxonomy" id="3656"/>
    <lineage>
        <taxon>Eukaryota</taxon>
        <taxon>Viridiplantae</taxon>
        <taxon>Streptophyta</taxon>
        <taxon>Embryophyta</taxon>
        <taxon>Tracheophyta</taxon>
        <taxon>Spermatophyta</taxon>
        <taxon>Magnoliopsida</taxon>
        <taxon>eudicotyledons</taxon>
        <taxon>Gunneridae</taxon>
        <taxon>Pentapetalae</taxon>
        <taxon>rosids</taxon>
        <taxon>fabids</taxon>
        <taxon>Cucurbitales</taxon>
        <taxon>Cucurbitaceae</taxon>
        <taxon>Benincaseae</taxon>
        <taxon>Cucumis</taxon>
    </lineage>
</organism>
<feature type="transmembrane region" description="Helical" evidence="5">
    <location>
        <begin position="232"/>
        <end position="251"/>
    </location>
</feature>
<reference evidence="8" key="1">
    <citation type="submission" date="2025-08" db="UniProtKB">
        <authorList>
            <consortium name="RefSeq"/>
        </authorList>
    </citation>
    <scope>IDENTIFICATION</scope>
    <source>
        <tissue evidence="8">Stem</tissue>
    </source>
</reference>
<dbReference type="InterPro" id="IPR005828">
    <property type="entry name" value="MFS_sugar_transport-like"/>
</dbReference>
<feature type="transmembrane region" description="Helical" evidence="5">
    <location>
        <begin position="446"/>
        <end position="466"/>
    </location>
</feature>
<dbReference type="Gene3D" id="1.20.1250.20">
    <property type="entry name" value="MFS general substrate transporter like domains"/>
    <property type="match status" value="1"/>
</dbReference>
<feature type="transmembrane region" description="Helical" evidence="5">
    <location>
        <begin position="203"/>
        <end position="226"/>
    </location>
</feature>